<dbReference type="PANTHER" id="PTHR43673">
    <property type="entry name" value="NAD(P)H NITROREDUCTASE YDGI-RELATED"/>
    <property type="match status" value="1"/>
</dbReference>
<evidence type="ECO:0000256" key="2">
    <source>
        <dbReference type="ARBA" id="ARBA00023002"/>
    </source>
</evidence>
<name>A0A1M5TST1_9FIRM</name>
<dbReference type="STRING" id="1120995.SAMN02745245_01552"/>
<proteinExistence type="inferred from homology"/>
<dbReference type="SUPFAM" id="SSF55469">
    <property type="entry name" value="FMN-dependent nitroreductase-like"/>
    <property type="match status" value="1"/>
</dbReference>
<reference evidence="4 5" key="1">
    <citation type="submission" date="2016-11" db="EMBL/GenBank/DDBJ databases">
        <authorList>
            <person name="Jaros S."/>
            <person name="Januszkiewicz K."/>
            <person name="Wedrychowicz H."/>
        </authorList>
    </citation>
    <scope>NUCLEOTIDE SEQUENCE [LARGE SCALE GENOMIC DNA]</scope>
    <source>
        <strain evidence="4 5">DSM 21120</strain>
    </source>
</reference>
<dbReference type="GO" id="GO:0016491">
    <property type="term" value="F:oxidoreductase activity"/>
    <property type="evidence" value="ECO:0007669"/>
    <property type="project" value="UniProtKB-KW"/>
</dbReference>
<organism evidence="4 5">
    <name type="scientific">Anaerosphaera aminiphila DSM 21120</name>
    <dbReference type="NCBI Taxonomy" id="1120995"/>
    <lineage>
        <taxon>Bacteria</taxon>
        <taxon>Bacillati</taxon>
        <taxon>Bacillota</taxon>
        <taxon>Tissierellia</taxon>
        <taxon>Tissierellales</taxon>
        <taxon>Peptoniphilaceae</taxon>
        <taxon>Anaerosphaera</taxon>
    </lineage>
</organism>
<dbReference type="Proteomes" id="UP000184032">
    <property type="component" value="Unassembled WGS sequence"/>
</dbReference>
<evidence type="ECO:0000313" key="4">
    <source>
        <dbReference type="EMBL" id="SHH53731.1"/>
    </source>
</evidence>
<evidence type="ECO:0000259" key="3">
    <source>
        <dbReference type="Pfam" id="PF00881"/>
    </source>
</evidence>
<keyword evidence="2" id="KW-0560">Oxidoreductase</keyword>
<dbReference type="RefSeq" id="WP_073185142.1">
    <property type="nucleotide sequence ID" value="NZ_FQXI01000012.1"/>
</dbReference>
<dbReference type="PANTHER" id="PTHR43673:SF10">
    <property type="entry name" value="NADH DEHYDROGENASE_NAD(P)H NITROREDUCTASE XCC3605-RELATED"/>
    <property type="match status" value="1"/>
</dbReference>
<dbReference type="Gene3D" id="3.40.109.10">
    <property type="entry name" value="NADH Oxidase"/>
    <property type="match status" value="1"/>
</dbReference>
<evidence type="ECO:0000256" key="1">
    <source>
        <dbReference type="ARBA" id="ARBA00007118"/>
    </source>
</evidence>
<dbReference type="AlphaFoldDB" id="A0A1M5TST1"/>
<keyword evidence="5" id="KW-1185">Reference proteome</keyword>
<dbReference type="EMBL" id="FQXI01000012">
    <property type="protein sequence ID" value="SHH53731.1"/>
    <property type="molecule type" value="Genomic_DNA"/>
</dbReference>
<gene>
    <name evidence="4" type="ORF">SAMN02745245_01552</name>
</gene>
<evidence type="ECO:0000313" key="5">
    <source>
        <dbReference type="Proteomes" id="UP000184032"/>
    </source>
</evidence>
<dbReference type="OrthoDB" id="9783470at2"/>
<dbReference type="Pfam" id="PF00881">
    <property type="entry name" value="Nitroreductase"/>
    <property type="match status" value="1"/>
</dbReference>
<protein>
    <submittedName>
        <fullName evidence="4">Nitroreductase</fullName>
    </submittedName>
</protein>
<dbReference type="CDD" id="cd02151">
    <property type="entry name" value="nitroreductase"/>
    <property type="match status" value="1"/>
</dbReference>
<accession>A0A1M5TST1</accession>
<sequence length="173" mass="19564">MFNELAKKRRSIRKYTEEEVTDKDLNLILESALLSPTAKNLDSKRFVVVRDRETLKKLSKYKVSAARFLEGVQVAIAVLADKELSPVTYHQDACIAATFIQLQAEDLGLGSCWGNITDAVNDEGRPSQEVVKEILGVPEKYNVECVIGIGHKAETPREKKTLNFEDHIHYEKF</sequence>
<feature type="domain" description="Nitroreductase" evidence="3">
    <location>
        <begin position="7"/>
        <end position="69"/>
    </location>
</feature>
<comment type="similarity">
    <text evidence="1">Belongs to the nitroreductase family.</text>
</comment>
<dbReference type="InterPro" id="IPR000415">
    <property type="entry name" value="Nitroreductase-like"/>
</dbReference>
<dbReference type="InterPro" id="IPR029479">
    <property type="entry name" value="Nitroreductase"/>
</dbReference>